<dbReference type="PRINTS" id="PR00465">
    <property type="entry name" value="EP450IV"/>
</dbReference>
<keyword evidence="11 13" id="KW-0472">Membrane</keyword>
<reference evidence="14 15" key="1">
    <citation type="submission" date="2019-04" db="EMBL/GenBank/DDBJ databases">
        <title>Friends and foes A comparative genomics study of 23 Aspergillus species from section Flavi.</title>
        <authorList>
            <consortium name="DOE Joint Genome Institute"/>
            <person name="Kjaerbolling I."/>
            <person name="Vesth T."/>
            <person name="Frisvad J.C."/>
            <person name="Nybo J.L."/>
            <person name="Theobald S."/>
            <person name="Kildgaard S."/>
            <person name="Isbrandt T."/>
            <person name="Kuo A."/>
            <person name="Sato A."/>
            <person name="Lyhne E.K."/>
            <person name="Kogle M.E."/>
            <person name="Wiebenga A."/>
            <person name="Kun R.S."/>
            <person name="Lubbers R.J."/>
            <person name="Makela M.R."/>
            <person name="Barry K."/>
            <person name="Chovatia M."/>
            <person name="Clum A."/>
            <person name="Daum C."/>
            <person name="Haridas S."/>
            <person name="He G."/>
            <person name="LaButti K."/>
            <person name="Lipzen A."/>
            <person name="Mondo S."/>
            <person name="Riley R."/>
            <person name="Salamov A."/>
            <person name="Simmons B.A."/>
            <person name="Magnuson J.K."/>
            <person name="Henrissat B."/>
            <person name="Mortensen U.H."/>
            <person name="Larsen T.O."/>
            <person name="Devries R.P."/>
            <person name="Grigoriev I.V."/>
            <person name="Machida M."/>
            <person name="Baker S.E."/>
            <person name="Andersen M.R."/>
        </authorList>
    </citation>
    <scope>NUCLEOTIDE SEQUENCE [LARGE SCALE GENOMIC DNA]</scope>
    <source>
        <strain evidence="14 15">CBS 117626</strain>
    </source>
</reference>
<gene>
    <name evidence="14" type="ORF">BDV40DRAFT_305657</name>
</gene>
<feature type="transmembrane region" description="Helical" evidence="13">
    <location>
        <begin position="6"/>
        <end position="26"/>
    </location>
</feature>
<dbReference type="InterPro" id="IPR001128">
    <property type="entry name" value="Cyt_P450"/>
</dbReference>
<evidence type="ECO:0000256" key="4">
    <source>
        <dbReference type="ARBA" id="ARBA00022617"/>
    </source>
</evidence>
<comment type="cofactor">
    <cofactor evidence="1 12">
        <name>heme</name>
        <dbReference type="ChEBI" id="CHEBI:30413"/>
    </cofactor>
</comment>
<dbReference type="GO" id="GO:0020037">
    <property type="term" value="F:heme binding"/>
    <property type="evidence" value="ECO:0007669"/>
    <property type="project" value="InterPro"/>
</dbReference>
<dbReference type="EMBL" id="ML738742">
    <property type="protein sequence ID" value="KAE8156913.1"/>
    <property type="molecule type" value="Genomic_DNA"/>
</dbReference>
<dbReference type="Proteomes" id="UP000326950">
    <property type="component" value="Unassembled WGS sequence"/>
</dbReference>
<dbReference type="GO" id="GO:0019748">
    <property type="term" value="P:secondary metabolic process"/>
    <property type="evidence" value="ECO:0007669"/>
    <property type="project" value="UniProtKB-ARBA"/>
</dbReference>
<dbReference type="GO" id="GO:0016020">
    <property type="term" value="C:membrane"/>
    <property type="evidence" value="ECO:0007669"/>
    <property type="project" value="UniProtKB-SubCell"/>
</dbReference>
<keyword evidence="5 13" id="KW-0812">Transmembrane</keyword>
<keyword evidence="15" id="KW-1185">Reference proteome</keyword>
<evidence type="ECO:0000256" key="11">
    <source>
        <dbReference type="ARBA" id="ARBA00023136"/>
    </source>
</evidence>
<organism evidence="14 15">
    <name type="scientific">Aspergillus tamarii</name>
    <dbReference type="NCBI Taxonomy" id="41984"/>
    <lineage>
        <taxon>Eukaryota</taxon>
        <taxon>Fungi</taxon>
        <taxon>Dikarya</taxon>
        <taxon>Ascomycota</taxon>
        <taxon>Pezizomycotina</taxon>
        <taxon>Eurotiomycetes</taxon>
        <taxon>Eurotiomycetidae</taxon>
        <taxon>Eurotiales</taxon>
        <taxon>Aspergillaceae</taxon>
        <taxon>Aspergillus</taxon>
        <taxon>Aspergillus subgen. Circumdati</taxon>
    </lineage>
</organism>
<keyword evidence="8" id="KW-0560">Oxidoreductase</keyword>
<protein>
    <submittedName>
        <fullName evidence="14">Fumitremorgin C monooxygenase</fullName>
    </submittedName>
</protein>
<evidence type="ECO:0000256" key="6">
    <source>
        <dbReference type="ARBA" id="ARBA00022723"/>
    </source>
</evidence>
<evidence type="ECO:0000256" key="1">
    <source>
        <dbReference type="ARBA" id="ARBA00001971"/>
    </source>
</evidence>
<dbReference type="InterPro" id="IPR036396">
    <property type="entry name" value="Cyt_P450_sf"/>
</dbReference>
<dbReference type="AlphaFoldDB" id="A0A5N6UED2"/>
<evidence type="ECO:0000256" key="8">
    <source>
        <dbReference type="ARBA" id="ARBA00023002"/>
    </source>
</evidence>
<dbReference type="Gene3D" id="1.10.630.10">
    <property type="entry name" value="Cytochrome P450"/>
    <property type="match status" value="1"/>
</dbReference>
<proteinExistence type="inferred from homology"/>
<evidence type="ECO:0000256" key="10">
    <source>
        <dbReference type="ARBA" id="ARBA00023033"/>
    </source>
</evidence>
<keyword evidence="7 13" id="KW-1133">Transmembrane helix</keyword>
<sequence>MPHFAWYHPMGWLLGILVCSILLVLLRPRLSRPRFAVVNRYRWDWFQTKAKNEFTTRAQELIDTGLRHSAVFEMETNMGARIVISDKFADAVGACDQLDQHKGITPVNLVELIGFETMFPGSLHNHILRPAATAISKRLVHLTQPFSHETTDFLNREWGNSEEWREIAVLPMARLLTTQLTSRAFVGPRLCRDLEWLQIATTYASNRLTALTAVHKWPKLLHPLVHWFIPSCRKLRAQIQLARELLQPELERLKGQGKLDNEDLTSLAWIHHQVDGYTYDAGLVQLRLTAVVNHTTSDMLMKVLFRICENPELIPPLRKEIITTVRDGLRVTSLHKMWLLESVMKESQRLEPFFLLSMFRYATGPVTLPDGTIIPQGTLTSVANPSRLDPKIYPDPDTFDGYRFVKMRADASQAPLAPFSKTNHTHLAFGHGKQACPGRFIAINEVKLALCHILLKYDIDLVDGCDSQLIRTGMVTVRNPTAKIRVRRRQEDQDAELARSVRDDDHAEPLFIIAGAIPLGRE</sequence>
<evidence type="ECO:0000313" key="15">
    <source>
        <dbReference type="Proteomes" id="UP000326950"/>
    </source>
</evidence>
<evidence type="ECO:0000256" key="7">
    <source>
        <dbReference type="ARBA" id="ARBA00022989"/>
    </source>
</evidence>
<dbReference type="PANTHER" id="PTHR46206:SF3">
    <property type="entry name" value="P450, PUTATIVE (EUROFUNG)-RELATED"/>
    <property type="match status" value="1"/>
</dbReference>
<dbReference type="OrthoDB" id="1844152at2759"/>
<evidence type="ECO:0000256" key="5">
    <source>
        <dbReference type="ARBA" id="ARBA00022692"/>
    </source>
</evidence>
<evidence type="ECO:0000313" key="14">
    <source>
        <dbReference type="EMBL" id="KAE8156913.1"/>
    </source>
</evidence>
<dbReference type="GO" id="GO:0004497">
    <property type="term" value="F:monooxygenase activity"/>
    <property type="evidence" value="ECO:0007669"/>
    <property type="project" value="UniProtKB-KW"/>
</dbReference>
<dbReference type="CDD" id="cd11041">
    <property type="entry name" value="CYP503A1-like"/>
    <property type="match status" value="1"/>
</dbReference>
<keyword evidence="4 12" id="KW-0349">Heme</keyword>
<comment type="similarity">
    <text evidence="3">Belongs to the cytochrome P450 family.</text>
</comment>
<dbReference type="GO" id="GO:0005506">
    <property type="term" value="F:iron ion binding"/>
    <property type="evidence" value="ECO:0007669"/>
    <property type="project" value="InterPro"/>
</dbReference>
<evidence type="ECO:0000256" key="9">
    <source>
        <dbReference type="ARBA" id="ARBA00023004"/>
    </source>
</evidence>
<comment type="subcellular location">
    <subcellularLocation>
        <location evidence="2">Membrane</location>
        <topology evidence="2">Single-pass membrane protein</topology>
    </subcellularLocation>
</comment>
<accession>A0A5N6UED2</accession>
<dbReference type="InterPro" id="IPR002403">
    <property type="entry name" value="Cyt_P450_E_grp-IV"/>
</dbReference>
<evidence type="ECO:0000256" key="13">
    <source>
        <dbReference type="SAM" id="Phobius"/>
    </source>
</evidence>
<feature type="binding site" description="axial binding residue" evidence="12">
    <location>
        <position position="436"/>
    </location>
    <ligand>
        <name>heme</name>
        <dbReference type="ChEBI" id="CHEBI:30413"/>
    </ligand>
    <ligandPart>
        <name>Fe</name>
        <dbReference type="ChEBI" id="CHEBI:18248"/>
    </ligandPart>
</feature>
<evidence type="ECO:0000256" key="12">
    <source>
        <dbReference type="PIRSR" id="PIRSR602403-1"/>
    </source>
</evidence>
<dbReference type="GO" id="GO:0016705">
    <property type="term" value="F:oxidoreductase activity, acting on paired donors, with incorporation or reduction of molecular oxygen"/>
    <property type="evidence" value="ECO:0007669"/>
    <property type="project" value="InterPro"/>
</dbReference>
<name>A0A5N6UED2_ASPTM</name>
<keyword evidence="6 12" id="KW-0479">Metal-binding</keyword>
<dbReference type="PANTHER" id="PTHR46206">
    <property type="entry name" value="CYTOCHROME P450"/>
    <property type="match status" value="1"/>
</dbReference>
<keyword evidence="10 14" id="KW-0503">Monooxygenase</keyword>
<dbReference type="Pfam" id="PF00067">
    <property type="entry name" value="p450"/>
    <property type="match status" value="1"/>
</dbReference>
<keyword evidence="9 12" id="KW-0408">Iron</keyword>
<dbReference type="SUPFAM" id="SSF48264">
    <property type="entry name" value="Cytochrome P450"/>
    <property type="match status" value="1"/>
</dbReference>
<evidence type="ECO:0000256" key="3">
    <source>
        <dbReference type="ARBA" id="ARBA00010617"/>
    </source>
</evidence>
<evidence type="ECO:0000256" key="2">
    <source>
        <dbReference type="ARBA" id="ARBA00004167"/>
    </source>
</evidence>